<dbReference type="Pfam" id="PF13656">
    <property type="entry name" value="RNA_pol_L_2"/>
    <property type="match status" value="1"/>
</dbReference>
<dbReference type="CDD" id="cd07029">
    <property type="entry name" value="RNAP_I_III_AC19"/>
    <property type="match status" value="1"/>
</dbReference>
<dbReference type="PANTHER" id="PTHR13946">
    <property type="entry name" value="DNA-DIRECTED RNA POLYMERASE I,II,III"/>
    <property type="match status" value="1"/>
</dbReference>
<dbReference type="GO" id="GO:0003899">
    <property type="term" value="F:DNA-directed RNA polymerase activity"/>
    <property type="evidence" value="ECO:0007669"/>
    <property type="project" value="InterPro"/>
</dbReference>
<dbReference type="GO" id="GO:0003677">
    <property type="term" value="F:DNA binding"/>
    <property type="evidence" value="ECO:0007669"/>
    <property type="project" value="InterPro"/>
</dbReference>
<dbReference type="PROSITE" id="PS01154">
    <property type="entry name" value="RNA_POL_L_13KD"/>
    <property type="match status" value="1"/>
</dbReference>
<dbReference type="Gene3D" id="3.30.1360.10">
    <property type="entry name" value="RNA polymerase, RBP11-like subunit"/>
    <property type="match status" value="1"/>
</dbReference>
<dbReference type="InterPro" id="IPR036603">
    <property type="entry name" value="RBP11-like"/>
</dbReference>
<dbReference type="GO" id="GO:0046983">
    <property type="term" value="F:protein dimerization activity"/>
    <property type="evidence" value="ECO:0007669"/>
    <property type="project" value="InterPro"/>
</dbReference>
<comment type="similarity">
    <text evidence="5">Belongs to the archaeal Rpo11/eukaryotic RPB11/RPC19 RNA polymerase subunit family.</text>
</comment>
<dbReference type="InterPro" id="IPR009025">
    <property type="entry name" value="RBP11-like_dimer"/>
</dbReference>
<comment type="subcellular location">
    <subcellularLocation>
        <location evidence="1">Nucleus</location>
    </subcellularLocation>
</comment>
<evidence type="ECO:0000256" key="5">
    <source>
        <dbReference type="ARBA" id="ARBA00025751"/>
    </source>
</evidence>
<keyword evidence="2 7" id="KW-0240">DNA-directed RNA polymerase</keyword>
<keyword evidence="3" id="KW-0804">Transcription</keyword>
<dbReference type="InterPro" id="IPR008193">
    <property type="entry name" value="RNA_pol_Rpb11_13-16kDa_CS"/>
</dbReference>
<sequence length="102" mass="11573">MEEIQLEIVQDDDPRNATFIFMNEDHTLGNSLRSILANDPDVAFVGYSVPHPFETKMHLRVQSSLKPARTVLLTAVQKLQEQFVEMRAKYISALQVNTSGKI</sequence>
<proteinExistence type="inferred from homology"/>
<dbReference type="SUPFAM" id="SSF55257">
    <property type="entry name" value="RBP11-like subunits of RNA polymerase"/>
    <property type="match status" value="1"/>
</dbReference>
<dbReference type="InterPro" id="IPR022905">
    <property type="entry name" value="Rpo11-like"/>
</dbReference>
<dbReference type="AlphaFoldDB" id="A0A5J4WR20"/>
<evidence type="ECO:0000256" key="2">
    <source>
        <dbReference type="ARBA" id="ARBA00022478"/>
    </source>
</evidence>
<protein>
    <submittedName>
        <fullName evidence="7">DNA-directed RNA polymerases I and III subunit RPAC2</fullName>
    </submittedName>
</protein>
<dbReference type="GO" id="GO:0006383">
    <property type="term" value="P:transcription by RNA polymerase III"/>
    <property type="evidence" value="ECO:0007669"/>
    <property type="project" value="TreeGrafter"/>
</dbReference>
<keyword evidence="4" id="KW-0539">Nucleus</keyword>
<gene>
    <name evidence="7" type="ORF">EZS28_007465</name>
</gene>
<feature type="domain" description="DNA-directed RNA polymerase RBP11-like dimerisation" evidence="6">
    <location>
        <begin position="17"/>
        <end position="87"/>
    </location>
</feature>
<evidence type="ECO:0000259" key="6">
    <source>
        <dbReference type="Pfam" id="PF13656"/>
    </source>
</evidence>
<organism evidence="7 8">
    <name type="scientific">Streblomastix strix</name>
    <dbReference type="NCBI Taxonomy" id="222440"/>
    <lineage>
        <taxon>Eukaryota</taxon>
        <taxon>Metamonada</taxon>
        <taxon>Preaxostyla</taxon>
        <taxon>Oxymonadida</taxon>
        <taxon>Streblomastigidae</taxon>
        <taxon>Streblomastix</taxon>
    </lineage>
</organism>
<dbReference type="GO" id="GO:0005666">
    <property type="term" value="C:RNA polymerase III complex"/>
    <property type="evidence" value="ECO:0007669"/>
    <property type="project" value="TreeGrafter"/>
</dbReference>
<reference evidence="7 8" key="1">
    <citation type="submission" date="2019-03" db="EMBL/GenBank/DDBJ databases">
        <title>Single cell metagenomics reveals metabolic interactions within the superorganism composed of flagellate Streblomastix strix and complex community of Bacteroidetes bacteria on its surface.</title>
        <authorList>
            <person name="Treitli S.C."/>
            <person name="Kolisko M."/>
            <person name="Husnik F."/>
            <person name="Keeling P."/>
            <person name="Hampl V."/>
        </authorList>
    </citation>
    <scope>NUCLEOTIDE SEQUENCE [LARGE SCALE GENOMIC DNA]</scope>
    <source>
        <strain evidence="7">ST1C</strain>
    </source>
</reference>
<evidence type="ECO:0000256" key="3">
    <source>
        <dbReference type="ARBA" id="ARBA00023163"/>
    </source>
</evidence>
<evidence type="ECO:0000313" key="8">
    <source>
        <dbReference type="Proteomes" id="UP000324800"/>
    </source>
</evidence>
<dbReference type="HAMAP" id="MF_00261">
    <property type="entry name" value="RNApol_arch_Rpo11"/>
    <property type="match status" value="1"/>
</dbReference>
<dbReference type="InterPro" id="IPR033898">
    <property type="entry name" value="RNAP_AC19"/>
</dbReference>
<dbReference type="EMBL" id="SNRW01001285">
    <property type="protein sequence ID" value="KAA6397006.1"/>
    <property type="molecule type" value="Genomic_DNA"/>
</dbReference>
<dbReference type="Proteomes" id="UP000324800">
    <property type="component" value="Unassembled WGS sequence"/>
</dbReference>
<dbReference type="GO" id="GO:0005736">
    <property type="term" value="C:RNA polymerase I complex"/>
    <property type="evidence" value="ECO:0007669"/>
    <property type="project" value="TreeGrafter"/>
</dbReference>
<evidence type="ECO:0000256" key="4">
    <source>
        <dbReference type="ARBA" id="ARBA00023242"/>
    </source>
</evidence>
<comment type="caution">
    <text evidence="7">The sequence shown here is derived from an EMBL/GenBank/DDBJ whole genome shotgun (WGS) entry which is preliminary data.</text>
</comment>
<dbReference type="OrthoDB" id="510325at2759"/>
<dbReference type="PANTHER" id="PTHR13946:SF28">
    <property type="entry name" value="DNA-DIRECTED RNA POLYMERASES I AND III SUBUNIT RPAC2"/>
    <property type="match status" value="1"/>
</dbReference>
<evidence type="ECO:0000313" key="7">
    <source>
        <dbReference type="EMBL" id="KAA6397006.1"/>
    </source>
</evidence>
<dbReference type="GO" id="GO:0006362">
    <property type="term" value="P:transcription elongation by RNA polymerase I"/>
    <property type="evidence" value="ECO:0007669"/>
    <property type="project" value="TreeGrafter"/>
</dbReference>
<accession>A0A5J4WR20</accession>
<evidence type="ECO:0000256" key="1">
    <source>
        <dbReference type="ARBA" id="ARBA00004123"/>
    </source>
</evidence>
<name>A0A5J4WR20_9EUKA</name>